<reference evidence="2 5" key="2">
    <citation type="submission" date="2024-06" db="EMBL/GenBank/DDBJ databases">
        <title>Soil Sphingobacterium thalpophilum.</title>
        <authorList>
            <person name="Yang J."/>
            <person name="Li J."/>
        </authorList>
    </citation>
    <scope>NUCLEOTIDE SEQUENCE [LARGE SCALE GENOMIC DNA]</scope>
    <source>
        <strain evidence="2 5">22g91tb</strain>
    </source>
</reference>
<dbReference type="EMBL" id="JBEOQB010000004">
    <property type="protein sequence ID" value="MEZ0452904.1"/>
    <property type="molecule type" value="Genomic_DNA"/>
</dbReference>
<dbReference type="PANTHER" id="PTHR33802:SF1">
    <property type="entry name" value="XK-RELATED PROTEIN"/>
    <property type="match status" value="1"/>
</dbReference>
<feature type="transmembrane region" description="Helical" evidence="1">
    <location>
        <begin position="7"/>
        <end position="23"/>
    </location>
</feature>
<evidence type="ECO:0000313" key="2">
    <source>
        <dbReference type="EMBL" id="MEZ0452904.1"/>
    </source>
</evidence>
<dbReference type="PANTHER" id="PTHR33802">
    <property type="entry name" value="SI:CH211-161H7.5-RELATED"/>
    <property type="match status" value="1"/>
</dbReference>
<sequence>MKKSLQTTNGIALVTTIIISYLSNKGVFNGETMGTISAKYENLFTPAGYAFSIWGLIYLLLFGFIIYFGPITRQTQEKECVLKQIGWWFVISCFANSLWVLIWLYDFTFCSVLFMILLLLSLLTIIEKTEEGRHRQSAAMTIFLRLPFQIYAGWVSVALIANVAAYLKKIAWNGFGISETSWTIALFVFALVIHLFMIWKRGMPAFALVAVWALLAIAVANHIIDYTIYIAAIVSAVIIFINIIIFFVRKSKDPLTR</sequence>
<keyword evidence="5" id="KW-1185">Reference proteome</keyword>
<feature type="transmembrane region" description="Helical" evidence="1">
    <location>
        <begin position="105"/>
        <end position="126"/>
    </location>
</feature>
<evidence type="ECO:0000256" key="1">
    <source>
        <dbReference type="SAM" id="Phobius"/>
    </source>
</evidence>
<keyword evidence="1" id="KW-0812">Transmembrane</keyword>
<dbReference type="GeneID" id="78464840"/>
<feature type="transmembrane region" description="Helical" evidence="1">
    <location>
        <begin position="181"/>
        <end position="199"/>
    </location>
</feature>
<evidence type="ECO:0008006" key="6">
    <source>
        <dbReference type="Google" id="ProtNLM"/>
    </source>
</evidence>
<proteinExistence type="predicted"/>
<dbReference type="EMBL" id="LR590484">
    <property type="protein sequence ID" value="VTR50964.1"/>
    <property type="molecule type" value="Genomic_DNA"/>
</dbReference>
<evidence type="ECO:0000313" key="5">
    <source>
        <dbReference type="Proteomes" id="UP001566204"/>
    </source>
</evidence>
<gene>
    <name evidence="2" type="ORF">ABTW24_15010</name>
    <name evidence="3" type="ORF">NCTC11429_04228</name>
</gene>
<feature type="transmembrane region" description="Helical" evidence="1">
    <location>
        <begin position="230"/>
        <end position="248"/>
    </location>
</feature>
<feature type="transmembrane region" description="Helical" evidence="1">
    <location>
        <begin position="206"/>
        <end position="224"/>
    </location>
</feature>
<accession>A0A4U9W177</accession>
<organism evidence="3 4">
    <name type="scientific">Sphingobacterium thalpophilum</name>
    <dbReference type="NCBI Taxonomy" id="259"/>
    <lineage>
        <taxon>Bacteria</taxon>
        <taxon>Pseudomonadati</taxon>
        <taxon>Bacteroidota</taxon>
        <taxon>Sphingobacteriia</taxon>
        <taxon>Sphingobacteriales</taxon>
        <taxon>Sphingobacteriaceae</taxon>
        <taxon>Sphingobacterium</taxon>
    </lineage>
</organism>
<dbReference type="KEGG" id="stha:NCTC11429_04228"/>
<dbReference type="Proteomes" id="UP000308196">
    <property type="component" value="Chromosome"/>
</dbReference>
<evidence type="ECO:0000313" key="3">
    <source>
        <dbReference type="EMBL" id="VTR50964.1"/>
    </source>
</evidence>
<dbReference type="AlphaFoldDB" id="A0A4U9W177"/>
<evidence type="ECO:0000313" key="4">
    <source>
        <dbReference type="Proteomes" id="UP000308196"/>
    </source>
</evidence>
<dbReference type="STRING" id="1123265.GCA_000686625_02473"/>
<protein>
    <recommendedName>
        <fullName evidence="6">Tryptophan-rich sensory protein</fullName>
    </recommendedName>
</protein>
<name>A0A4U9W177_9SPHI</name>
<keyword evidence="1" id="KW-1133">Transmembrane helix</keyword>
<feature type="transmembrane region" description="Helical" evidence="1">
    <location>
        <begin position="138"/>
        <end position="161"/>
    </location>
</feature>
<dbReference type="RefSeq" id="WP_028069620.1">
    <property type="nucleotide sequence ID" value="NZ_CP158797.1"/>
</dbReference>
<keyword evidence="1" id="KW-0472">Membrane</keyword>
<feature type="transmembrane region" description="Helical" evidence="1">
    <location>
        <begin position="80"/>
        <end position="99"/>
    </location>
</feature>
<feature type="transmembrane region" description="Helical" evidence="1">
    <location>
        <begin position="43"/>
        <end position="68"/>
    </location>
</feature>
<reference evidence="3 4" key="1">
    <citation type="submission" date="2019-05" db="EMBL/GenBank/DDBJ databases">
        <authorList>
            <consortium name="Pathogen Informatics"/>
        </authorList>
    </citation>
    <scope>NUCLEOTIDE SEQUENCE [LARGE SCALE GENOMIC DNA]</scope>
    <source>
        <strain evidence="3 4">NCTC11429</strain>
    </source>
</reference>
<dbReference type="Proteomes" id="UP001566204">
    <property type="component" value="Unassembled WGS sequence"/>
</dbReference>